<evidence type="ECO:0008006" key="4">
    <source>
        <dbReference type="Google" id="ProtNLM"/>
    </source>
</evidence>
<keyword evidence="3" id="KW-1185">Reference proteome</keyword>
<protein>
    <recommendedName>
        <fullName evidence="4">Helicase C-terminal domain-containing protein</fullName>
    </recommendedName>
</protein>
<dbReference type="Gene3D" id="3.40.50.300">
    <property type="entry name" value="P-loop containing nucleotide triphosphate hydrolases"/>
    <property type="match status" value="2"/>
</dbReference>
<dbReference type="PANTHER" id="PTHR47161:SF1">
    <property type="entry name" value="LYMPHOID-SPECIFIC HELICASE"/>
    <property type="match status" value="1"/>
</dbReference>
<evidence type="ECO:0000256" key="1">
    <source>
        <dbReference type="SAM" id="MobiDB-lite"/>
    </source>
</evidence>
<dbReference type="PANTHER" id="PTHR47161">
    <property type="entry name" value="LYMPHOID-SPECIFIC HELICASE"/>
    <property type="match status" value="1"/>
</dbReference>
<proteinExistence type="predicted"/>
<gene>
    <name evidence="2" type="ORF">MCHLO_05477</name>
</gene>
<organism evidence="2 3">
    <name type="scientific">Mycena chlorophos</name>
    <name type="common">Agaric fungus</name>
    <name type="synonym">Agaricus chlorophos</name>
    <dbReference type="NCBI Taxonomy" id="658473"/>
    <lineage>
        <taxon>Eukaryota</taxon>
        <taxon>Fungi</taxon>
        <taxon>Dikarya</taxon>
        <taxon>Basidiomycota</taxon>
        <taxon>Agaricomycotina</taxon>
        <taxon>Agaricomycetes</taxon>
        <taxon>Agaricomycetidae</taxon>
        <taxon>Agaricales</taxon>
        <taxon>Marasmiineae</taxon>
        <taxon>Mycenaceae</taxon>
        <taxon>Mycena</taxon>
    </lineage>
</organism>
<accession>A0ABQ0LDW7</accession>
<evidence type="ECO:0000313" key="3">
    <source>
        <dbReference type="Proteomes" id="UP000815677"/>
    </source>
</evidence>
<reference evidence="2" key="1">
    <citation type="submission" date="2014-09" db="EMBL/GenBank/DDBJ databases">
        <title>Genome sequence of the luminous mushroom Mycena chlorophos for searching fungal bioluminescence genes.</title>
        <authorList>
            <person name="Tanaka Y."/>
            <person name="Kasuga D."/>
            <person name="Oba Y."/>
            <person name="Hase S."/>
            <person name="Sato K."/>
            <person name="Oba Y."/>
            <person name="Sakakibara Y."/>
        </authorList>
    </citation>
    <scope>NUCLEOTIDE SEQUENCE</scope>
</reference>
<name>A0ABQ0LDW7_MYCCL</name>
<dbReference type="SUPFAM" id="SSF52540">
    <property type="entry name" value="P-loop containing nucleoside triphosphate hydrolases"/>
    <property type="match status" value="1"/>
</dbReference>
<dbReference type="InterPro" id="IPR027417">
    <property type="entry name" value="P-loop_NTPase"/>
</dbReference>
<dbReference type="Proteomes" id="UP000815677">
    <property type="component" value="Unassembled WGS sequence"/>
</dbReference>
<feature type="region of interest" description="Disordered" evidence="1">
    <location>
        <begin position="235"/>
        <end position="260"/>
    </location>
</feature>
<feature type="region of interest" description="Disordered" evidence="1">
    <location>
        <begin position="147"/>
        <end position="170"/>
    </location>
</feature>
<sequence length="404" mass="43422">MSSMRSSARGSARRMRRFWRGICGIGSRGSVEAKPVVEVDVDSPRKLRTHKSKMDPEEAERKRVAEVDAFVKKGIAKHVNNMHLQNTVMQLRKVCSHPFLFARGDDDKWSAIDVAATRVSRGGPAQREWEDALARPLAGRVVPTRAQGPAVQPIHDHARHPRGLGGRHEGLEDLPYRREHAAAEPPRPMDGFQNDGDAPDAPKLFLLSTRAGGLGVNLAAADTVIFYAQDWVQSADGHSGAGPGASHRANEADAYTPAGDGAYGGGEDYAAGGGEAEARGARYCQGQVQDADERGTCEQSLAEMAAELLRLSTQADEDDGVHAGDVVLSDRDMDALLDRSEEVFTGRGEGWRSGKGKSKGGQHAFEVFEPAVDEAAEGIGVGVGLEGIMGEEQNEVEEEEDDQP</sequence>
<evidence type="ECO:0000313" key="2">
    <source>
        <dbReference type="EMBL" id="GAT48041.1"/>
    </source>
</evidence>
<dbReference type="EMBL" id="DF844190">
    <property type="protein sequence ID" value="GAT48041.1"/>
    <property type="molecule type" value="Genomic_DNA"/>
</dbReference>